<evidence type="ECO:0000313" key="1">
    <source>
        <dbReference type="EMBL" id="MDR8433469.1"/>
    </source>
</evidence>
<accession>A0ABD5DV07</accession>
<protein>
    <submittedName>
        <fullName evidence="1">Uncharacterized protein</fullName>
    </submittedName>
</protein>
<reference evidence="1" key="1">
    <citation type="submission" date="2019-07" db="EMBL/GenBank/DDBJ databases">
        <title>Biological characteristics of mucoid Acinetobacter baumannii from a general hospital in China.</title>
        <authorList>
            <person name="Hua X."/>
            <person name="Yu Y."/>
        </authorList>
    </citation>
    <scope>NUCLEOTIDE SEQUENCE</scope>
    <source>
        <strain evidence="1">N8</strain>
    </source>
</reference>
<proteinExistence type="predicted"/>
<feature type="non-terminal residue" evidence="1">
    <location>
        <position position="1"/>
    </location>
</feature>
<comment type="caution">
    <text evidence="1">The sequence shown here is derived from an EMBL/GenBank/DDBJ whole genome shotgun (WGS) entry which is preliminary data.</text>
</comment>
<organism evidence="1">
    <name type="scientific">Acinetobacter baumannii</name>
    <dbReference type="NCBI Taxonomy" id="470"/>
    <lineage>
        <taxon>Bacteria</taxon>
        <taxon>Pseudomonadati</taxon>
        <taxon>Pseudomonadota</taxon>
        <taxon>Gammaproteobacteria</taxon>
        <taxon>Moraxellales</taxon>
        <taxon>Moraxellaceae</taxon>
        <taxon>Acinetobacter</taxon>
        <taxon>Acinetobacter calcoaceticus/baumannii complex</taxon>
    </lineage>
</organism>
<dbReference type="AlphaFoldDB" id="A0ABD5DV07"/>
<gene>
    <name evidence="1" type="ORF">FPK63_20740</name>
</gene>
<name>A0ABD5DV07_ACIBA</name>
<sequence>IQPGIQLPEKAKPTAFKRQVLASADQSLVRSIVGDADISKLKKATVDMAFTAVSELAKNRNTKTVDSLQTQTATTVKTIAGMNQAAQEFWSKRG</sequence>
<dbReference type="EMBL" id="VMAF01000376">
    <property type="protein sequence ID" value="MDR8433469.1"/>
    <property type="molecule type" value="Genomic_DNA"/>
</dbReference>